<feature type="domain" description="Chemokine interleukin-8-like" evidence="9">
    <location>
        <begin position="49"/>
        <end position="106"/>
    </location>
</feature>
<proteinExistence type="inferred from homology"/>
<dbReference type="AlphaFoldDB" id="A1EC83"/>
<dbReference type="OrthoDB" id="9447832at2759"/>
<dbReference type="FunFam" id="2.40.50.40:FF:000002">
    <property type="entry name" value="C-C motif chemokine"/>
    <property type="match status" value="1"/>
</dbReference>
<dbReference type="SUPFAM" id="SSF54117">
    <property type="entry name" value="Interleukin 8-like chemokines"/>
    <property type="match status" value="1"/>
</dbReference>
<name>A1EC83_RAT</name>
<evidence type="ECO:0000256" key="4">
    <source>
        <dbReference type="ARBA" id="ARBA00022514"/>
    </source>
</evidence>
<dbReference type="InterPro" id="IPR001811">
    <property type="entry name" value="Chemokine_IL8-like_dom"/>
</dbReference>
<accession>A1EC83</accession>
<dbReference type="EMBL" id="CH473948">
    <property type="protein sequence ID" value="EDM05489.1"/>
    <property type="molecule type" value="Genomic_DNA"/>
</dbReference>
<keyword evidence="4" id="KW-0202">Cytokine</keyword>
<organism evidence="10">
    <name type="scientific">Rattus norvegicus</name>
    <name type="common">Rat</name>
    <dbReference type="NCBI Taxonomy" id="10116"/>
    <lineage>
        <taxon>Eukaryota</taxon>
        <taxon>Metazoa</taxon>
        <taxon>Chordata</taxon>
        <taxon>Craniata</taxon>
        <taxon>Vertebrata</taxon>
        <taxon>Euteleostomi</taxon>
        <taxon>Mammalia</taxon>
        <taxon>Eutheria</taxon>
        <taxon>Euarchontoglires</taxon>
        <taxon>Glires</taxon>
        <taxon>Rodentia</taxon>
        <taxon>Myomorpha</taxon>
        <taxon>Muroidea</taxon>
        <taxon>Muridae</taxon>
        <taxon>Murinae</taxon>
        <taxon>Rattus</taxon>
    </lineage>
</organism>
<evidence type="ECO:0000256" key="6">
    <source>
        <dbReference type="ARBA" id="ARBA00022729"/>
    </source>
</evidence>
<dbReference type="PANTHER" id="PTHR12015:SF77">
    <property type="entry name" value="C-C MOTIF CHEMOKINE 15"/>
    <property type="match status" value="1"/>
</dbReference>
<evidence type="ECO:0000313" key="10">
    <source>
        <dbReference type="EMBL" id="EDM05489.1"/>
    </source>
</evidence>
<dbReference type="InterPro" id="IPR039809">
    <property type="entry name" value="Chemokine_b/g/d"/>
</dbReference>
<keyword evidence="6 8" id="KW-0732">Signal</keyword>
<dbReference type="KEGG" id="rno:360579"/>
<reference evidence="10" key="1">
    <citation type="journal article" date="2005" name="Genome Res.">
        <title>Gene and alternative splicing annotation with AIR.</title>
        <authorList>
            <person name="Florea L."/>
            <person name="Di Francesco V."/>
            <person name="Miller J."/>
            <person name="Turner R."/>
            <person name="Yao A."/>
            <person name="Harris M."/>
            <person name="Walenz B."/>
            <person name="Mobarry C."/>
            <person name="Merkulov G.V."/>
            <person name="Charlab R."/>
            <person name="Dew I."/>
            <person name="Deng Z."/>
            <person name="Istrail S."/>
            <person name="Li P."/>
            <person name="Sutton G."/>
        </authorList>
    </citation>
    <scope>NUCLEOTIDE SEQUENCE</scope>
    <source>
        <strain evidence="10">BN</strain>
    </source>
</reference>
<dbReference type="GeneID" id="360579"/>
<evidence type="ECO:0000256" key="8">
    <source>
        <dbReference type="SAM" id="SignalP"/>
    </source>
</evidence>
<dbReference type="AGR" id="RGD:1310563"/>
<keyword evidence="5" id="KW-0964">Secreted</keyword>
<dbReference type="Proteomes" id="UP000234681">
    <property type="component" value="Chromosome 10"/>
</dbReference>
<feature type="signal peptide" evidence="8">
    <location>
        <begin position="1"/>
        <end position="26"/>
    </location>
</feature>
<keyword evidence="7" id="KW-1015">Disulfide bond</keyword>
<evidence type="ECO:0000256" key="5">
    <source>
        <dbReference type="ARBA" id="ARBA00022525"/>
    </source>
</evidence>
<dbReference type="PANTHER" id="PTHR12015">
    <property type="entry name" value="SMALL INDUCIBLE CYTOKINE A"/>
    <property type="match status" value="1"/>
</dbReference>
<reference evidence="10" key="2">
    <citation type="submission" date="2005-07" db="EMBL/GenBank/DDBJ databases">
        <authorList>
            <person name="Mural R.J."/>
            <person name="Li P.W."/>
            <person name="Adams M.D."/>
            <person name="Amanatides P.G."/>
            <person name="Baden-Tillson H."/>
            <person name="Barnstead M."/>
            <person name="Chin S.H."/>
            <person name="Dew I."/>
            <person name="Evans C.A."/>
            <person name="Ferriera S."/>
            <person name="Flanigan M."/>
            <person name="Fosler C."/>
            <person name="Glodek A."/>
            <person name="Gu Z."/>
            <person name="Holt R.A."/>
            <person name="Jennings D."/>
            <person name="Kraft C.L."/>
            <person name="Lu F."/>
            <person name="Nguyen T."/>
            <person name="Nusskern D.R."/>
            <person name="Pfannkoch C.M."/>
            <person name="Sitter C."/>
            <person name="Sutton G.G."/>
            <person name="Venter J.C."/>
            <person name="Wang Z."/>
            <person name="Woodage T."/>
            <person name="Zheng X.H."/>
            <person name="Zhong F."/>
        </authorList>
    </citation>
    <scope>NUCLEOTIDE SEQUENCE</scope>
    <source>
        <strain evidence="10">BN</strain>
    </source>
</reference>
<dbReference type="RefSeq" id="NP_001012357.1">
    <property type="nucleotide sequence ID" value="NM_001012357.1"/>
</dbReference>
<evidence type="ECO:0000256" key="1">
    <source>
        <dbReference type="ARBA" id="ARBA00004613"/>
    </source>
</evidence>
<dbReference type="SMR" id="A1EC83"/>
<dbReference type="RGD" id="1310563">
    <property type="gene designation" value="Ccl9"/>
</dbReference>
<evidence type="ECO:0000256" key="7">
    <source>
        <dbReference type="ARBA" id="ARBA00023157"/>
    </source>
</evidence>
<comment type="subcellular location">
    <subcellularLocation>
        <location evidence="1">Secreted</location>
    </subcellularLocation>
</comment>
<keyword evidence="3" id="KW-0145">Chemotaxis</keyword>
<evidence type="ECO:0000256" key="3">
    <source>
        <dbReference type="ARBA" id="ARBA00022500"/>
    </source>
</evidence>
<dbReference type="GO" id="GO:0008009">
    <property type="term" value="F:chemokine activity"/>
    <property type="evidence" value="ECO:0007669"/>
    <property type="project" value="InterPro"/>
</dbReference>
<comment type="similarity">
    <text evidence="2">Belongs to the intercrine beta (chemokine CC) family.</text>
</comment>
<dbReference type="CTD" id="20308"/>
<dbReference type="Pfam" id="PF00048">
    <property type="entry name" value="IL8"/>
    <property type="match status" value="1"/>
</dbReference>
<protein>
    <submittedName>
        <fullName evidence="10">RCG35353</fullName>
    </submittedName>
</protein>
<dbReference type="CDD" id="cd00272">
    <property type="entry name" value="Chemokine_CC"/>
    <property type="match status" value="1"/>
</dbReference>
<feature type="chain" id="PRO_5040452291" evidence="8">
    <location>
        <begin position="27"/>
        <end position="117"/>
    </location>
</feature>
<dbReference type="SMART" id="SM00199">
    <property type="entry name" value="SCY"/>
    <property type="match status" value="1"/>
</dbReference>
<dbReference type="InterPro" id="IPR036048">
    <property type="entry name" value="Interleukin_8-like_sf"/>
</dbReference>
<evidence type="ECO:0000256" key="2">
    <source>
        <dbReference type="ARBA" id="ARBA00010868"/>
    </source>
</evidence>
<sequence>MKPFHTALSFLIFAATLGIQAQIVHATETREVLKAEQGHQLFSLGFQDSSDCCLSYTSRVHCSRYKNYFPTSGGCTKPAIIFVSKKGTLVCANPSDLRVQKCIKRLEQNSQPQIYKQ</sequence>
<dbReference type="GO" id="GO:0006955">
    <property type="term" value="P:immune response"/>
    <property type="evidence" value="ECO:0007669"/>
    <property type="project" value="InterPro"/>
</dbReference>
<evidence type="ECO:0000313" key="11">
    <source>
        <dbReference type="RGD" id="1310563"/>
    </source>
</evidence>
<dbReference type="Gene3D" id="2.40.50.40">
    <property type="match status" value="1"/>
</dbReference>
<dbReference type="GO" id="GO:0005615">
    <property type="term" value="C:extracellular space"/>
    <property type="evidence" value="ECO:0007669"/>
    <property type="project" value="UniProtKB-KW"/>
</dbReference>
<gene>
    <name evidence="11" type="primary">Ccl9</name>
    <name evidence="10" type="ORF">rCG_35353</name>
</gene>
<dbReference type="OMA" id="WAQITHA"/>
<evidence type="ECO:0000259" key="9">
    <source>
        <dbReference type="SMART" id="SM00199"/>
    </source>
</evidence>